<name>I7J4Z9_9CLOT</name>
<reference evidence="1 2" key="1">
    <citation type="journal article" date="2011" name="J. Bacteriol.">
        <title>Draft genome sequence of Caloramator australicus strain RC3T, a thermoanaerobe from the Great Artesian Basin of Australia.</title>
        <authorList>
            <person name="Ogg C.D."/>
            <person name="Patel B.K.C."/>
        </authorList>
    </citation>
    <scope>NUCLEOTIDE SEQUENCE [LARGE SCALE GENOMIC DNA]</scope>
    <source>
        <strain evidence="1 2">RC3</strain>
    </source>
</reference>
<dbReference type="EC" id="2.1.1.-" evidence="1"/>
<dbReference type="Proteomes" id="UP000007652">
    <property type="component" value="Unassembled WGS sequence"/>
</dbReference>
<dbReference type="Gene3D" id="3.40.50.150">
    <property type="entry name" value="Vaccinia Virus protein VP39"/>
    <property type="match status" value="1"/>
</dbReference>
<dbReference type="eggNOG" id="COG2242">
    <property type="taxonomic scope" value="Bacteria"/>
</dbReference>
<dbReference type="GO" id="GO:0032259">
    <property type="term" value="P:methylation"/>
    <property type="evidence" value="ECO:0007669"/>
    <property type="project" value="UniProtKB-KW"/>
</dbReference>
<dbReference type="Pfam" id="PF06962">
    <property type="entry name" value="rRNA_methylase"/>
    <property type="match status" value="1"/>
</dbReference>
<dbReference type="RefSeq" id="WP_008908586.1">
    <property type="nucleotide sequence ID" value="NZ_CAKP01000067.1"/>
</dbReference>
<dbReference type="GO" id="GO:0008168">
    <property type="term" value="F:methyltransferase activity"/>
    <property type="evidence" value="ECO:0007669"/>
    <property type="project" value="UniProtKB-KW"/>
</dbReference>
<dbReference type="PANTHER" id="PTHR35276">
    <property type="entry name" value="S-ADENOSYL-L-METHIONINE-DEPENDENT METHYLTRANSFERASES SUPERFAMILY PROTEIN"/>
    <property type="match status" value="1"/>
</dbReference>
<dbReference type="OrthoDB" id="9792989at2"/>
<comment type="caution">
    <text evidence="1">The sequence shown here is derived from an EMBL/GenBank/DDBJ whole genome shotgun (WGS) entry which is preliminary data.</text>
</comment>
<organism evidence="1 2">
    <name type="scientific">Caloramator australicus RC3</name>
    <dbReference type="NCBI Taxonomy" id="857293"/>
    <lineage>
        <taxon>Bacteria</taxon>
        <taxon>Bacillati</taxon>
        <taxon>Bacillota</taxon>
        <taxon>Clostridia</taxon>
        <taxon>Eubacteriales</taxon>
        <taxon>Clostridiaceae</taxon>
        <taxon>Caloramator</taxon>
    </lineage>
</organism>
<protein>
    <submittedName>
        <fullName evidence="1">SAM-dependent methyltransferase, MraW methylase family</fullName>
        <ecNumber evidence="1">2.1.1.-</ecNumber>
    </submittedName>
</protein>
<dbReference type="AlphaFoldDB" id="I7J4Z9"/>
<keyword evidence="2" id="KW-1185">Reference proteome</keyword>
<proteinExistence type="predicted"/>
<evidence type="ECO:0000313" key="2">
    <source>
        <dbReference type="Proteomes" id="UP000007652"/>
    </source>
</evidence>
<evidence type="ECO:0000313" key="1">
    <source>
        <dbReference type="EMBL" id="CCJ33316.1"/>
    </source>
</evidence>
<sequence length="198" mass="22330">MYRIVLKATRMAQDIVKKVIDETDIAVDATLGNGNDTLFLSNLLHRGKVYAFDIQTIAIEKFKKTIHERNIKNVILINDGHENILNYVMEAPKAIMFNLGYLPGGDEKIITRPDTTLKALSDSLKILKPGGVITLVVYTGHLGGAEEGLLIDEFIKKLDPKIYSVMQIKFANRDERAPYLIVIEKNDSYNEDKHNILC</sequence>
<dbReference type="EMBL" id="CAKP01000067">
    <property type="protein sequence ID" value="CCJ33316.1"/>
    <property type="molecule type" value="Genomic_DNA"/>
</dbReference>
<dbReference type="PANTHER" id="PTHR35276:SF1">
    <property type="entry name" value="TRNA (MNM(5)S(2)U34)-METHYLTRANSFERASE, CHLOROPLASTIC"/>
    <property type="match status" value="1"/>
</dbReference>
<dbReference type="STRING" id="857293.CAAU_1232"/>
<keyword evidence="1" id="KW-0808">Transferase</keyword>
<dbReference type="InterPro" id="IPR010719">
    <property type="entry name" value="MnmM_MeTrfase"/>
</dbReference>
<dbReference type="InterPro" id="IPR029063">
    <property type="entry name" value="SAM-dependent_MTases_sf"/>
</dbReference>
<gene>
    <name evidence="1" type="ORF">CAAU_1232</name>
</gene>
<dbReference type="SUPFAM" id="SSF53335">
    <property type="entry name" value="S-adenosyl-L-methionine-dependent methyltransferases"/>
    <property type="match status" value="1"/>
</dbReference>
<accession>I7J4Z9</accession>
<keyword evidence="1" id="KW-0489">Methyltransferase</keyword>